<evidence type="ECO:0000256" key="1">
    <source>
        <dbReference type="ARBA" id="ARBA00006586"/>
    </source>
</evidence>
<dbReference type="AlphaFoldDB" id="A0A259TZ95"/>
<name>A0A259TZ95_9BACT</name>
<comment type="similarity">
    <text evidence="1">Belongs to the peptidase S45 family.</text>
</comment>
<dbReference type="InParanoid" id="A0A259TZ95"/>
<evidence type="ECO:0000313" key="2">
    <source>
        <dbReference type="EMBL" id="OZC03041.1"/>
    </source>
</evidence>
<proteinExistence type="inferred from homology"/>
<dbReference type="OrthoDB" id="1492595at2"/>
<dbReference type="GO" id="GO:0017000">
    <property type="term" value="P:antibiotic biosynthetic process"/>
    <property type="evidence" value="ECO:0007669"/>
    <property type="project" value="InterPro"/>
</dbReference>
<accession>A0A259TZ95</accession>
<gene>
    <name evidence="2" type="ORF">BSZ36_08705</name>
</gene>
<evidence type="ECO:0008006" key="4">
    <source>
        <dbReference type="Google" id="ProtNLM"/>
    </source>
</evidence>
<dbReference type="EMBL" id="MQWB01000001">
    <property type="protein sequence ID" value="OZC03041.1"/>
    <property type="molecule type" value="Genomic_DNA"/>
</dbReference>
<dbReference type="InterPro" id="IPR023343">
    <property type="entry name" value="Penicillin_amidase_dom1"/>
</dbReference>
<dbReference type="InterPro" id="IPR002692">
    <property type="entry name" value="S45"/>
</dbReference>
<dbReference type="RefSeq" id="WP_094547934.1">
    <property type="nucleotide sequence ID" value="NZ_MQWB01000001.1"/>
</dbReference>
<dbReference type="Pfam" id="PF01804">
    <property type="entry name" value="Penicil_amidase"/>
    <property type="match status" value="1"/>
</dbReference>
<protein>
    <recommendedName>
        <fullName evidence="4">Penicillin amidase</fullName>
    </recommendedName>
</protein>
<evidence type="ECO:0000313" key="3">
    <source>
        <dbReference type="Proteomes" id="UP000216446"/>
    </source>
</evidence>
<dbReference type="PANTHER" id="PTHR34218:SF4">
    <property type="entry name" value="ACYL-HOMOSERINE LACTONE ACYLASE QUIP"/>
    <property type="match status" value="1"/>
</dbReference>
<dbReference type="InterPro" id="IPR029055">
    <property type="entry name" value="Ntn_hydrolases_N"/>
</dbReference>
<dbReference type="Proteomes" id="UP000216446">
    <property type="component" value="Unassembled WGS sequence"/>
</dbReference>
<dbReference type="Gene3D" id="1.10.439.10">
    <property type="entry name" value="Penicillin Amidohydrolase, domain 1"/>
    <property type="match status" value="1"/>
</dbReference>
<keyword evidence="3" id="KW-1185">Reference proteome</keyword>
<dbReference type="SUPFAM" id="SSF56235">
    <property type="entry name" value="N-terminal nucleophile aminohydrolases (Ntn hydrolases)"/>
    <property type="match status" value="1"/>
</dbReference>
<comment type="caution">
    <text evidence="2">The sequence shown here is derived from an EMBL/GenBank/DDBJ whole genome shotgun (WGS) entry which is preliminary data.</text>
</comment>
<reference evidence="2 3" key="1">
    <citation type="submission" date="2016-11" db="EMBL/GenBank/DDBJ databases">
        <title>Study of marine rhodopsin-containing bacteria.</title>
        <authorList>
            <person name="Yoshizawa S."/>
            <person name="Kumagai Y."/>
            <person name="Kogure K."/>
        </authorList>
    </citation>
    <scope>NUCLEOTIDE SEQUENCE [LARGE SCALE GENOMIC DNA]</scope>
    <source>
        <strain evidence="2 3">SG-29</strain>
    </source>
</reference>
<dbReference type="InterPro" id="IPR043147">
    <property type="entry name" value="Penicillin_amidase_A-knob"/>
</dbReference>
<dbReference type="PANTHER" id="PTHR34218">
    <property type="entry name" value="PEPTIDASE S45 PENICILLIN AMIDASE"/>
    <property type="match status" value="1"/>
</dbReference>
<dbReference type="GO" id="GO:0016811">
    <property type="term" value="F:hydrolase activity, acting on carbon-nitrogen (but not peptide) bonds, in linear amides"/>
    <property type="evidence" value="ECO:0007669"/>
    <property type="project" value="InterPro"/>
</dbReference>
<dbReference type="Gene3D" id="1.10.1400.10">
    <property type="match status" value="1"/>
</dbReference>
<sequence length="645" mass="68404">MSRVFLFLGVALLGVLLLVGALALLAYGPEAQRDGTVEVAGLDAESRVSWSPDAGVAVDADSETALWTGLGYAHTADYGWSVALWRQAALGSLSAWVGTEALEVDRHARQLGFGALAREAYAALPDEDRAAVDAYARGVRLAFDDAAVAERDEFVRLGVDIASWEPWHALAIERMVAWLGTSPEARAAGASGESTAQRDFAHADSLFRDALALGGLEHARAYTANTSEGLTLVSHQPYGASALPLLVGARLSLGGRARTVGTVPGTLILASGANAWSVFLTSDATISPDTSATPPPVFSRLVDRDGDERLIEILRNRQGLVLRAPTNAPRDTLAIDADSGQPVLAEPELEDAGLRLRWTGFQPVSDVGAFRALLASRAPAFRLFRGDGLTVSGGRASVLGSPVVSSRDSGWTFAGAHPTSALAAPRLATLAEQRPALSPEAFATDLGSPWAALDARRLVRALGNRDSLSLDLQDAYAFLRGWDGQYTPEAVAPTIAEAWIDAQRKVFGRDADLRQRADSILIKQTLRLGLATLRDSLGPRAGTWNWDRLVGDLRYPILGSSTGTYAPLASRTGGHPSALVPAGSLVLEGPPGPAVFSMWASGDDVVTLRPSVSRGAPRDGRDPVLRRLWRRSSPEAPVLRLVPAR</sequence>
<organism evidence="2 3">
    <name type="scientific">Rubricoccus marinus</name>
    <dbReference type="NCBI Taxonomy" id="716817"/>
    <lineage>
        <taxon>Bacteria</taxon>
        <taxon>Pseudomonadati</taxon>
        <taxon>Rhodothermota</taxon>
        <taxon>Rhodothermia</taxon>
        <taxon>Rhodothermales</taxon>
        <taxon>Rubricoccaceae</taxon>
        <taxon>Rubricoccus</taxon>
    </lineage>
</organism>